<dbReference type="Pfam" id="PF00069">
    <property type="entry name" value="Pkinase"/>
    <property type="match status" value="1"/>
</dbReference>
<dbReference type="PANTHER" id="PTHR24058:SF17">
    <property type="entry name" value="HOMEODOMAIN INTERACTING PROTEIN KINASE, ISOFORM D"/>
    <property type="match status" value="1"/>
</dbReference>
<dbReference type="GO" id="GO:0004713">
    <property type="term" value="F:protein tyrosine kinase activity"/>
    <property type="evidence" value="ECO:0007669"/>
    <property type="project" value="TreeGrafter"/>
</dbReference>
<keyword evidence="1" id="KW-0723">Serine/threonine-protein kinase</keyword>
<dbReference type="PANTHER" id="PTHR24058">
    <property type="entry name" value="DUAL SPECIFICITY PROTEIN KINASE"/>
    <property type="match status" value="1"/>
</dbReference>
<gene>
    <name evidence="8" type="ORF">LRAMOSA07460</name>
</gene>
<feature type="region of interest" description="Disordered" evidence="6">
    <location>
        <begin position="761"/>
        <end position="793"/>
    </location>
</feature>
<dbReference type="OrthoDB" id="2263891at2759"/>
<keyword evidence="4" id="KW-0418">Kinase</keyword>
<organism evidence="8">
    <name type="scientific">Lichtheimia ramosa</name>
    <dbReference type="NCBI Taxonomy" id="688394"/>
    <lineage>
        <taxon>Eukaryota</taxon>
        <taxon>Fungi</taxon>
        <taxon>Fungi incertae sedis</taxon>
        <taxon>Mucoromycota</taxon>
        <taxon>Mucoromycotina</taxon>
        <taxon>Mucoromycetes</taxon>
        <taxon>Mucorales</taxon>
        <taxon>Lichtheimiaceae</taxon>
        <taxon>Lichtheimia</taxon>
    </lineage>
</organism>
<dbReference type="InterPro" id="IPR011009">
    <property type="entry name" value="Kinase-like_dom_sf"/>
</dbReference>
<feature type="region of interest" description="Disordered" evidence="6">
    <location>
        <begin position="1"/>
        <end position="82"/>
    </location>
</feature>
<protein>
    <recommendedName>
        <fullName evidence="7">Protein kinase domain-containing protein</fullName>
    </recommendedName>
</protein>
<dbReference type="PROSITE" id="PS00108">
    <property type="entry name" value="PROTEIN_KINASE_ST"/>
    <property type="match status" value="1"/>
</dbReference>
<proteinExistence type="predicted"/>
<dbReference type="GO" id="GO:0004674">
    <property type="term" value="F:protein serine/threonine kinase activity"/>
    <property type="evidence" value="ECO:0007669"/>
    <property type="project" value="UniProtKB-KW"/>
</dbReference>
<dbReference type="EMBL" id="LK023315">
    <property type="protein sequence ID" value="CDS04930.1"/>
    <property type="molecule type" value="Genomic_DNA"/>
</dbReference>
<keyword evidence="3" id="KW-0547">Nucleotide-binding</keyword>
<evidence type="ECO:0000256" key="4">
    <source>
        <dbReference type="ARBA" id="ARBA00022777"/>
    </source>
</evidence>
<dbReference type="PROSITE" id="PS50011">
    <property type="entry name" value="PROTEIN_KINASE_DOM"/>
    <property type="match status" value="1"/>
</dbReference>
<feature type="domain" description="Protein kinase" evidence="7">
    <location>
        <begin position="221"/>
        <end position="566"/>
    </location>
</feature>
<dbReference type="InterPro" id="IPR008271">
    <property type="entry name" value="Ser/Thr_kinase_AS"/>
</dbReference>
<accession>A0A077WBU6</accession>
<dbReference type="Gene3D" id="1.10.510.10">
    <property type="entry name" value="Transferase(Phosphotransferase) domain 1"/>
    <property type="match status" value="1"/>
</dbReference>
<evidence type="ECO:0000256" key="3">
    <source>
        <dbReference type="ARBA" id="ARBA00022741"/>
    </source>
</evidence>
<feature type="compositionally biased region" description="Polar residues" evidence="6">
    <location>
        <begin position="651"/>
        <end position="661"/>
    </location>
</feature>
<feature type="compositionally biased region" description="Polar residues" evidence="6">
    <location>
        <begin position="50"/>
        <end position="68"/>
    </location>
</feature>
<feature type="compositionally biased region" description="Polar residues" evidence="6">
    <location>
        <begin position="1"/>
        <end position="22"/>
    </location>
</feature>
<keyword evidence="5" id="KW-0067">ATP-binding</keyword>
<evidence type="ECO:0000259" key="7">
    <source>
        <dbReference type="PROSITE" id="PS50011"/>
    </source>
</evidence>
<name>A0A077WBU6_9FUNG</name>
<dbReference type="GO" id="GO:0005737">
    <property type="term" value="C:cytoplasm"/>
    <property type="evidence" value="ECO:0007669"/>
    <property type="project" value="TreeGrafter"/>
</dbReference>
<keyword evidence="2" id="KW-0808">Transferase</keyword>
<feature type="compositionally biased region" description="Polar residues" evidence="6">
    <location>
        <begin position="763"/>
        <end position="779"/>
    </location>
</feature>
<feature type="region of interest" description="Disordered" evidence="6">
    <location>
        <begin position="515"/>
        <end position="534"/>
    </location>
</feature>
<dbReference type="SUPFAM" id="SSF56112">
    <property type="entry name" value="Protein kinase-like (PK-like)"/>
    <property type="match status" value="1"/>
</dbReference>
<evidence type="ECO:0000256" key="2">
    <source>
        <dbReference type="ARBA" id="ARBA00022679"/>
    </source>
</evidence>
<dbReference type="GO" id="GO:0005634">
    <property type="term" value="C:nucleus"/>
    <property type="evidence" value="ECO:0007669"/>
    <property type="project" value="TreeGrafter"/>
</dbReference>
<dbReference type="InterPro" id="IPR000719">
    <property type="entry name" value="Prot_kinase_dom"/>
</dbReference>
<sequence>MASASTPSSIRATHHLTSQKQPSMYYKPSLAPQIKHGSSASSPKKIITVSPPSSATNSFVSLSPPQQSIDEKQPEHDNRQPENVPLKAKWSHHNNSTNGQSSITHADGKELQAQASSSSSSAVLVGFRPLSRATSNSGSIATVSSAKTITPAMVRKNHAMTVHLANTYQKRDHAFVFEQQNNPRRLLTRPGKPAKNDGYDNKFDDYILRVHDTLGPKDKQYRVIDLLGSGTFGQVVKCECVPTKELVSVKVIKNHRNFRNQSYLEVDTLNWLHSRLSKKDRTERILKLHHSFDHKNHLCIAYELLSYSLYDLLKQNKFRGLPMTMVRTFTVQLLETLVLLKEAMVIHCDLKPENILLKSVDSPEIKVIDYGSACHMNSPRRITYIQSRFYRSPEVILGLPFTYAIDMWSLGCVVAELFLGAPLLPGESEYHQLRRITDMLGPPSTYMLEEGSNTNKFYNRTRVPNEHKTTSTSINHHHHLYRMKPDIHHISERPRTTLTDLILNYDGSSFAERARNQMTGQAPTKKTLTTQETQERHSLANFLQGLLTIDPKQRWSPEQALGHPFVKGEHFTGSYLPPAIENKPETAKSPQPSTTVSHPSSTAEQSTAAAISQQTKSPSKNDRKPTLPTPTSPHMIPTSSKNQHPQHKQSDSMASTTILRPRPQSTTQLDRLLGKSTAPAQSSPLSKFHQNAPIQNKTITASTTTLKKEVEGATNTTTRRRVKIAPMVKMRRGSHDSFCMPDEIRRTYSSVSTVLKGEKSFYNHGNHSTPQLQSSNGLGSDNDEDLHGDTDIDDDHYRTLYGASRFITNSQNSSSNSSRALSSRHAGEAAGGLRMMGVHDKK</sequence>
<feature type="region of interest" description="Disordered" evidence="6">
    <location>
        <begin position="808"/>
        <end position="842"/>
    </location>
</feature>
<feature type="compositionally biased region" description="Low complexity" evidence="6">
    <location>
        <begin position="809"/>
        <end position="823"/>
    </location>
</feature>
<dbReference type="InterPro" id="IPR050494">
    <property type="entry name" value="Ser_Thr_dual-spec_kinase"/>
</dbReference>
<evidence type="ECO:0000256" key="5">
    <source>
        <dbReference type="ARBA" id="ARBA00022840"/>
    </source>
</evidence>
<dbReference type="GO" id="GO:0005524">
    <property type="term" value="F:ATP binding"/>
    <property type="evidence" value="ECO:0007669"/>
    <property type="project" value="UniProtKB-KW"/>
</dbReference>
<evidence type="ECO:0000256" key="6">
    <source>
        <dbReference type="SAM" id="MobiDB-lite"/>
    </source>
</evidence>
<reference evidence="8" key="1">
    <citation type="journal article" date="2014" name="Genome Announc.">
        <title>De novo whole-genome sequence and genome annotation of Lichtheimia ramosa.</title>
        <authorList>
            <person name="Linde J."/>
            <person name="Schwartze V."/>
            <person name="Binder U."/>
            <person name="Lass-Florl C."/>
            <person name="Voigt K."/>
            <person name="Horn F."/>
        </authorList>
    </citation>
    <scope>NUCLEOTIDE SEQUENCE</scope>
    <source>
        <strain evidence="8">JMRC FSU:6197</strain>
    </source>
</reference>
<dbReference type="Gene3D" id="3.30.200.20">
    <property type="entry name" value="Phosphorylase Kinase, domain 1"/>
    <property type="match status" value="1"/>
</dbReference>
<dbReference type="AlphaFoldDB" id="A0A077WBU6"/>
<feature type="compositionally biased region" description="Basic and acidic residues" evidence="6">
    <location>
        <begin position="69"/>
        <end position="80"/>
    </location>
</feature>
<feature type="region of interest" description="Disordered" evidence="6">
    <location>
        <begin position="572"/>
        <end position="661"/>
    </location>
</feature>
<feature type="compositionally biased region" description="Polar residues" evidence="6">
    <location>
        <begin position="588"/>
        <end position="618"/>
    </location>
</feature>
<dbReference type="SMART" id="SM00220">
    <property type="entry name" value="S_TKc"/>
    <property type="match status" value="1"/>
</dbReference>
<evidence type="ECO:0000256" key="1">
    <source>
        <dbReference type="ARBA" id="ARBA00022527"/>
    </source>
</evidence>
<evidence type="ECO:0000313" key="8">
    <source>
        <dbReference type="EMBL" id="CDS04930.1"/>
    </source>
</evidence>